<reference evidence="2" key="1">
    <citation type="journal article" date="2019" name="Int. J. Syst. Evol. Microbiol.">
        <title>The Global Catalogue of Microorganisms (GCM) 10K type strain sequencing project: providing services to taxonomists for standard genome sequencing and annotation.</title>
        <authorList>
            <consortium name="The Broad Institute Genomics Platform"/>
            <consortium name="The Broad Institute Genome Sequencing Center for Infectious Disease"/>
            <person name="Wu L."/>
            <person name="Ma J."/>
        </authorList>
    </citation>
    <scope>NUCLEOTIDE SEQUENCE [LARGE SCALE GENOMIC DNA]</scope>
    <source>
        <strain evidence="2">JCM 17563</strain>
    </source>
</reference>
<sequence length="110" mass="12335">MNRPRMTAYATALLRLLLQRAGEDRNRIFLSRWSTVDWQSLTLEGERHVAEFTITGDKAMAFAHLWLAGLSDSEFDMPRGFVADITVAAGPTPREDGAIEVRIEALTLDD</sequence>
<keyword evidence="2" id="KW-1185">Reference proteome</keyword>
<evidence type="ECO:0000313" key="2">
    <source>
        <dbReference type="Proteomes" id="UP001500235"/>
    </source>
</evidence>
<dbReference type="EMBL" id="BAABBQ010000001">
    <property type="protein sequence ID" value="GAA4015719.1"/>
    <property type="molecule type" value="Genomic_DNA"/>
</dbReference>
<evidence type="ECO:0000313" key="1">
    <source>
        <dbReference type="EMBL" id="GAA4015719.1"/>
    </source>
</evidence>
<name>A0ABP7SSA3_9SPHN</name>
<dbReference type="Proteomes" id="UP001500235">
    <property type="component" value="Unassembled WGS sequence"/>
</dbReference>
<gene>
    <name evidence="1" type="ORF">GCM10022280_13140</name>
</gene>
<organism evidence="1 2">
    <name type="scientific">Sphingomonas swuensis</name>
    <dbReference type="NCBI Taxonomy" id="977800"/>
    <lineage>
        <taxon>Bacteria</taxon>
        <taxon>Pseudomonadati</taxon>
        <taxon>Pseudomonadota</taxon>
        <taxon>Alphaproteobacteria</taxon>
        <taxon>Sphingomonadales</taxon>
        <taxon>Sphingomonadaceae</taxon>
        <taxon>Sphingomonas</taxon>
    </lineage>
</organism>
<comment type="caution">
    <text evidence="1">The sequence shown here is derived from an EMBL/GenBank/DDBJ whole genome shotgun (WGS) entry which is preliminary data.</text>
</comment>
<protein>
    <submittedName>
        <fullName evidence="1">Uncharacterized protein</fullName>
    </submittedName>
</protein>
<accession>A0ABP7SSA3</accession>
<proteinExistence type="predicted"/>